<keyword evidence="4" id="KW-1185">Reference proteome</keyword>
<keyword evidence="1" id="KW-0597">Phosphoprotein</keyword>
<dbReference type="RefSeq" id="WP_181930560.1">
    <property type="nucleotide sequence ID" value="NZ_CP054698.1"/>
</dbReference>
<gene>
    <name evidence="3" type="ORF">HUN01_06350</name>
</gene>
<dbReference type="CDD" id="cd17557">
    <property type="entry name" value="REC_Rcp-like"/>
    <property type="match status" value="1"/>
</dbReference>
<dbReference type="PROSITE" id="PS50110">
    <property type="entry name" value="RESPONSE_REGULATORY"/>
    <property type="match status" value="1"/>
</dbReference>
<evidence type="ECO:0000313" key="3">
    <source>
        <dbReference type="EMBL" id="QMS87220.1"/>
    </source>
</evidence>
<dbReference type="EMBL" id="CP054698">
    <property type="protein sequence ID" value="QMS87220.1"/>
    <property type="molecule type" value="Genomic_DNA"/>
</dbReference>
<dbReference type="KEGG" id="ned:HUN01_06350"/>
<feature type="modified residue" description="4-aspartylphosphate" evidence="1">
    <location>
        <position position="70"/>
    </location>
</feature>
<sequence>MNGRETNLTILMADDDKDDGILVREALAESQLPIELYIVSNGEELMDYLYHRGQYADHKSYPYPVLILLDLNMPRIDGIEALKEIKTDPQLRRIPVVILSTSQREEDIYNTYDLGANSFIIKPVAFASLVEVMKTLVKYWFEIVKLPLEAVGDKHGQQPYQSSVH</sequence>
<organism evidence="3 4">
    <name type="scientific">Nostoc edaphicum CCNP1411</name>
    <dbReference type="NCBI Taxonomy" id="1472755"/>
    <lineage>
        <taxon>Bacteria</taxon>
        <taxon>Bacillati</taxon>
        <taxon>Cyanobacteriota</taxon>
        <taxon>Cyanophyceae</taxon>
        <taxon>Nostocales</taxon>
        <taxon>Nostocaceae</taxon>
        <taxon>Nostoc</taxon>
    </lineage>
</organism>
<dbReference type="PANTHER" id="PTHR44520">
    <property type="entry name" value="RESPONSE REGULATOR RCP1-RELATED"/>
    <property type="match status" value="1"/>
</dbReference>
<dbReference type="Gene3D" id="3.40.50.2300">
    <property type="match status" value="1"/>
</dbReference>
<dbReference type="Proteomes" id="UP000514713">
    <property type="component" value="Chromosome"/>
</dbReference>
<dbReference type="AlphaFoldDB" id="A0A7D7QKQ2"/>
<name>A0A7D7QKQ2_9NOSO</name>
<dbReference type="PANTHER" id="PTHR44520:SF2">
    <property type="entry name" value="RESPONSE REGULATOR RCP1"/>
    <property type="match status" value="1"/>
</dbReference>
<dbReference type="Pfam" id="PF00072">
    <property type="entry name" value="Response_reg"/>
    <property type="match status" value="1"/>
</dbReference>
<accession>A0A7D7QKQ2</accession>
<dbReference type="SUPFAM" id="SSF52172">
    <property type="entry name" value="CheY-like"/>
    <property type="match status" value="1"/>
</dbReference>
<evidence type="ECO:0000259" key="2">
    <source>
        <dbReference type="PROSITE" id="PS50110"/>
    </source>
</evidence>
<dbReference type="InterPro" id="IPR052893">
    <property type="entry name" value="TCS_response_regulator"/>
</dbReference>
<dbReference type="InterPro" id="IPR011006">
    <property type="entry name" value="CheY-like_superfamily"/>
</dbReference>
<dbReference type="InterPro" id="IPR001789">
    <property type="entry name" value="Sig_transdc_resp-reg_receiver"/>
</dbReference>
<feature type="domain" description="Response regulatory" evidence="2">
    <location>
        <begin position="9"/>
        <end position="137"/>
    </location>
</feature>
<protein>
    <submittedName>
        <fullName evidence="3">Response regulator</fullName>
    </submittedName>
</protein>
<dbReference type="SMART" id="SM00448">
    <property type="entry name" value="REC"/>
    <property type="match status" value="1"/>
</dbReference>
<evidence type="ECO:0000313" key="4">
    <source>
        <dbReference type="Proteomes" id="UP000514713"/>
    </source>
</evidence>
<evidence type="ECO:0000256" key="1">
    <source>
        <dbReference type="PROSITE-ProRule" id="PRU00169"/>
    </source>
</evidence>
<reference evidence="4" key="1">
    <citation type="submission" date="2020-06" db="EMBL/GenBank/DDBJ databases">
        <title>Nostoc edaphicum CCNP1411 genome.</title>
        <authorList>
            <person name="Fidor A."/>
            <person name="Grabski M."/>
            <person name="Gawor J."/>
            <person name="Gromadka R."/>
            <person name="Wegrzyn G."/>
            <person name="Mazur-Marzec H."/>
        </authorList>
    </citation>
    <scope>NUCLEOTIDE SEQUENCE [LARGE SCALE GENOMIC DNA]</scope>
    <source>
        <strain evidence="4">CCNP1411</strain>
    </source>
</reference>
<proteinExistence type="predicted"/>
<dbReference type="GO" id="GO:0000160">
    <property type="term" value="P:phosphorelay signal transduction system"/>
    <property type="evidence" value="ECO:0007669"/>
    <property type="project" value="InterPro"/>
</dbReference>